<evidence type="ECO:0000256" key="3">
    <source>
        <dbReference type="ARBA" id="ARBA00022528"/>
    </source>
</evidence>
<keyword evidence="9" id="KW-0811">Translocation</keyword>
<dbReference type="InterPro" id="IPR003369">
    <property type="entry name" value="TatA/B/E"/>
</dbReference>
<feature type="region of interest" description="Disordered" evidence="13">
    <location>
        <begin position="114"/>
        <end position="149"/>
    </location>
</feature>
<evidence type="ECO:0000256" key="4">
    <source>
        <dbReference type="ARBA" id="ARBA00022640"/>
    </source>
</evidence>
<evidence type="ECO:0000256" key="8">
    <source>
        <dbReference type="ARBA" id="ARBA00022989"/>
    </source>
</evidence>
<evidence type="ECO:0000256" key="1">
    <source>
        <dbReference type="ARBA" id="ARBA00004581"/>
    </source>
</evidence>
<evidence type="ECO:0008006" key="17">
    <source>
        <dbReference type="Google" id="ProtNLM"/>
    </source>
</evidence>
<dbReference type="AlphaFoldDB" id="A0AAD2A533"/>
<proteinExistence type="inferred from homology"/>
<dbReference type="Proteomes" id="UP000834106">
    <property type="component" value="Chromosome 18"/>
</dbReference>
<name>A0AAD2A533_9LAMI</name>
<evidence type="ECO:0000313" key="16">
    <source>
        <dbReference type="Proteomes" id="UP000834106"/>
    </source>
</evidence>
<sequence>MATVPSAALNLAPSTRFTPFMGTSLLGSSSSVFFNNNINGRANLGLVLGGSRRISRNQKKGMSCNCLFGLGVPELVVIAGVAALVFGPKQIPEVGRSIGKTVKSFQQAAKEFETELKKDTDSPLEAPENITGVSEEEKHEAKVSSMESS</sequence>
<keyword evidence="6" id="KW-0653">Protein transport</keyword>
<dbReference type="GO" id="GO:0009535">
    <property type="term" value="C:chloroplast thylakoid membrane"/>
    <property type="evidence" value="ECO:0007669"/>
    <property type="project" value="UniProtKB-SubCell"/>
</dbReference>
<dbReference type="PRINTS" id="PR01506">
    <property type="entry name" value="TATBPROTEIN"/>
</dbReference>
<protein>
    <recommendedName>
        <fullName evidence="17">Sec-independent protein translocase protein TATA, chloroplastic</fullName>
    </recommendedName>
</protein>
<keyword evidence="8 14" id="KW-1133">Transmembrane helix</keyword>
<evidence type="ECO:0000256" key="2">
    <source>
        <dbReference type="ARBA" id="ARBA00022448"/>
    </source>
</evidence>
<dbReference type="EMBL" id="OU503053">
    <property type="protein sequence ID" value="CAI9781700.1"/>
    <property type="molecule type" value="Genomic_DNA"/>
</dbReference>
<keyword evidence="3" id="KW-0150">Chloroplast</keyword>
<keyword evidence="11 14" id="KW-0472">Membrane</keyword>
<evidence type="ECO:0000256" key="12">
    <source>
        <dbReference type="ARBA" id="ARBA00025340"/>
    </source>
</evidence>
<gene>
    <name evidence="15" type="ORF">FPE_LOCUS29130</name>
</gene>
<dbReference type="Pfam" id="PF02416">
    <property type="entry name" value="TatA_B_E"/>
    <property type="match status" value="1"/>
</dbReference>
<dbReference type="NCBIfam" id="NF011429">
    <property type="entry name" value="PRK14857.1"/>
    <property type="match status" value="1"/>
</dbReference>
<evidence type="ECO:0000256" key="14">
    <source>
        <dbReference type="SAM" id="Phobius"/>
    </source>
</evidence>
<evidence type="ECO:0000256" key="11">
    <source>
        <dbReference type="ARBA" id="ARBA00023136"/>
    </source>
</evidence>
<evidence type="ECO:0000256" key="9">
    <source>
        <dbReference type="ARBA" id="ARBA00023010"/>
    </source>
</evidence>
<evidence type="ECO:0000256" key="13">
    <source>
        <dbReference type="SAM" id="MobiDB-lite"/>
    </source>
</evidence>
<accession>A0AAD2A533</accession>
<evidence type="ECO:0000256" key="5">
    <source>
        <dbReference type="ARBA" id="ARBA00022692"/>
    </source>
</evidence>
<reference evidence="15" key="1">
    <citation type="submission" date="2023-05" db="EMBL/GenBank/DDBJ databases">
        <authorList>
            <person name="Huff M."/>
        </authorList>
    </citation>
    <scope>NUCLEOTIDE SEQUENCE</scope>
</reference>
<keyword evidence="10" id="KW-0793">Thylakoid</keyword>
<organism evidence="15 16">
    <name type="scientific">Fraxinus pennsylvanica</name>
    <dbReference type="NCBI Taxonomy" id="56036"/>
    <lineage>
        <taxon>Eukaryota</taxon>
        <taxon>Viridiplantae</taxon>
        <taxon>Streptophyta</taxon>
        <taxon>Embryophyta</taxon>
        <taxon>Tracheophyta</taxon>
        <taxon>Spermatophyta</taxon>
        <taxon>Magnoliopsida</taxon>
        <taxon>eudicotyledons</taxon>
        <taxon>Gunneridae</taxon>
        <taxon>Pentapetalae</taxon>
        <taxon>asterids</taxon>
        <taxon>lamiids</taxon>
        <taxon>Lamiales</taxon>
        <taxon>Oleaceae</taxon>
        <taxon>Oleeae</taxon>
        <taxon>Fraxinus</taxon>
    </lineage>
</organism>
<dbReference type="GO" id="GO:0006886">
    <property type="term" value="P:intracellular protein transport"/>
    <property type="evidence" value="ECO:0007669"/>
    <property type="project" value="UniProtKB-ARBA"/>
</dbReference>
<keyword evidence="16" id="KW-1185">Reference proteome</keyword>
<dbReference type="PANTHER" id="PTHR33162">
    <property type="entry name" value="SEC-INDEPENDENT PROTEIN TRANSLOCASE PROTEIN TATA, CHLOROPLASTIC"/>
    <property type="match status" value="1"/>
</dbReference>
<evidence type="ECO:0000256" key="10">
    <source>
        <dbReference type="ARBA" id="ARBA00023078"/>
    </source>
</evidence>
<comment type="subcellular location">
    <subcellularLocation>
        <location evidence="1">Plastid</location>
        <location evidence="1">Chloroplast thylakoid membrane</location>
        <topology evidence="1">Single-pass membrane protein</topology>
    </subcellularLocation>
</comment>
<dbReference type="InterPro" id="IPR006312">
    <property type="entry name" value="TatA/E"/>
</dbReference>
<dbReference type="FunFam" id="1.20.5.3310:FF:000003">
    <property type="entry name" value="Sec-independent protein translocase protein TATB, chloroplastic"/>
    <property type="match status" value="1"/>
</dbReference>
<dbReference type="Gene3D" id="1.20.5.3310">
    <property type="match status" value="1"/>
</dbReference>
<feature type="transmembrane region" description="Helical" evidence="14">
    <location>
        <begin position="62"/>
        <end position="86"/>
    </location>
</feature>
<dbReference type="PANTHER" id="PTHR33162:SF1">
    <property type="entry name" value="SEC-INDEPENDENT PROTEIN TRANSLOCASE PROTEIN TATA, CHLOROPLASTIC"/>
    <property type="match status" value="1"/>
</dbReference>
<keyword evidence="2" id="KW-0813">Transport</keyword>
<keyword evidence="4" id="KW-0934">Plastid</keyword>
<evidence type="ECO:0000256" key="6">
    <source>
        <dbReference type="ARBA" id="ARBA00022927"/>
    </source>
</evidence>
<keyword evidence="7" id="KW-0809">Transit peptide</keyword>
<dbReference type="HAMAP" id="MF_00236">
    <property type="entry name" value="TatA_E"/>
    <property type="match status" value="1"/>
</dbReference>
<comment type="function">
    <text evidence="12">Part of the twin-arginine translocation (Tat) system that transports large folded proteins containing a characteristic twin-arginine motif in their signal peptide across the thylakoid membrane. Involved in delta pH-dependent protein transport required for chloroplast development, especially thylakoid membrane formation. TATC and TATB mediate precursor recognition, whereas TATA facilitates translocation.</text>
</comment>
<evidence type="ECO:0000313" key="15">
    <source>
        <dbReference type="EMBL" id="CAI9781700.1"/>
    </source>
</evidence>
<dbReference type="GO" id="GO:0043953">
    <property type="term" value="P:protein transport by the Tat complex"/>
    <property type="evidence" value="ECO:0007669"/>
    <property type="project" value="InterPro"/>
</dbReference>
<keyword evidence="5 14" id="KW-0812">Transmembrane</keyword>
<dbReference type="NCBIfam" id="TIGR01411">
    <property type="entry name" value="tatAE"/>
    <property type="match status" value="1"/>
</dbReference>
<dbReference type="GO" id="GO:0033281">
    <property type="term" value="C:TAT protein transport complex"/>
    <property type="evidence" value="ECO:0007669"/>
    <property type="project" value="UniProtKB-ARBA"/>
</dbReference>
<evidence type="ECO:0000256" key="7">
    <source>
        <dbReference type="ARBA" id="ARBA00022946"/>
    </source>
</evidence>